<keyword evidence="3" id="KW-0238">DNA-binding</keyword>
<keyword evidence="2" id="KW-0805">Transcription regulation</keyword>
<dbReference type="InterPro" id="IPR017887">
    <property type="entry name" value="TF_TCP_subgr"/>
</dbReference>
<dbReference type="GO" id="GO:0043565">
    <property type="term" value="F:sequence-specific DNA binding"/>
    <property type="evidence" value="ECO:0000318"/>
    <property type="project" value="GO_Central"/>
</dbReference>
<organism evidence="8 9">
    <name type="scientific">Theobroma cacao</name>
    <name type="common">Cacao</name>
    <name type="synonym">Cocoa</name>
    <dbReference type="NCBI Taxonomy" id="3641"/>
    <lineage>
        <taxon>Eukaryota</taxon>
        <taxon>Viridiplantae</taxon>
        <taxon>Streptophyta</taxon>
        <taxon>Embryophyta</taxon>
        <taxon>Tracheophyta</taxon>
        <taxon>Spermatophyta</taxon>
        <taxon>Magnoliopsida</taxon>
        <taxon>eudicotyledons</taxon>
        <taxon>Gunneridae</taxon>
        <taxon>Pentapetalae</taxon>
        <taxon>rosids</taxon>
        <taxon>malvids</taxon>
        <taxon>Malvales</taxon>
        <taxon>Malvaceae</taxon>
        <taxon>Byttnerioideae</taxon>
        <taxon>Theobroma</taxon>
    </lineage>
</organism>
<evidence type="ECO:0000256" key="5">
    <source>
        <dbReference type="ARBA" id="ARBA00023242"/>
    </source>
</evidence>
<evidence type="ECO:0000313" key="9">
    <source>
        <dbReference type="Proteomes" id="UP000026915"/>
    </source>
</evidence>
<dbReference type="GO" id="GO:0005634">
    <property type="term" value="C:nucleus"/>
    <property type="evidence" value="ECO:0000318"/>
    <property type="project" value="GO_Central"/>
</dbReference>
<accession>A0A061H0A3</accession>
<dbReference type="eggNOG" id="ENOG502SB52">
    <property type="taxonomic scope" value="Eukaryota"/>
</dbReference>
<feature type="region of interest" description="Disordered" evidence="6">
    <location>
        <begin position="144"/>
        <end position="166"/>
    </location>
</feature>
<evidence type="ECO:0000259" key="7">
    <source>
        <dbReference type="PROSITE" id="PS51369"/>
    </source>
</evidence>
<name>A0A061H0A3_THECC</name>
<evidence type="ECO:0000256" key="1">
    <source>
        <dbReference type="ARBA" id="ARBA00004123"/>
    </source>
</evidence>
<dbReference type="PANTHER" id="PTHR31072:SF218">
    <property type="entry name" value="TRANSCRIPTION FACTOR TCP11-RELATED"/>
    <property type="match status" value="1"/>
</dbReference>
<evidence type="ECO:0000256" key="3">
    <source>
        <dbReference type="ARBA" id="ARBA00023125"/>
    </source>
</evidence>
<dbReference type="PANTHER" id="PTHR31072">
    <property type="entry name" value="TRANSCRIPTION FACTOR TCP4-RELATED"/>
    <property type="match status" value="1"/>
</dbReference>
<feature type="domain" description="TCP" evidence="7">
    <location>
        <begin position="173"/>
        <end position="227"/>
    </location>
</feature>
<evidence type="ECO:0000313" key="8">
    <source>
        <dbReference type="EMBL" id="EOY34434.1"/>
    </source>
</evidence>
<dbReference type="Pfam" id="PF03634">
    <property type="entry name" value="TCP"/>
    <property type="match status" value="1"/>
</dbReference>
<keyword evidence="4" id="KW-0804">Transcription</keyword>
<keyword evidence="9" id="KW-1185">Reference proteome</keyword>
<sequence length="331" mass="35991">MAAGRGCTRLPPHFHLCFFAKKFCVSSCLKQNGCLRALAQMNSSSSAATVPCRPLSSLPSGFHKRMEEDSCMEKRKERKDSLRVEEGLRYAIKSGISGANQARVCSNTTQKMGTSPPIIHLRVDFSSMCDILMASENMGLEMALPNPSTRKPRPFSQKKPSSSKSKLVTCKTTKDRHAKVDGRDRRIRLPPVCAARIFQLTRELGYKTDGETIAWLLRQAEPSIIAATGTGISSPGSTTPPALSTPTTGLAPFSSGPLLFSSDCSPSLTFCEPKVVSENQDVVKRSVVSRAEPVLPPFEFDLVTNFDLEFSANEIAMLQSVTGTHGTEGKD</sequence>
<evidence type="ECO:0000256" key="4">
    <source>
        <dbReference type="ARBA" id="ARBA00023163"/>
    </source>
</evidence>
<dbReference type="PROSITE" id="PS51369">
    <property type="entry name" value="TCP"/>
    <property type="match status" value="1"/>
</dbReference>
<dbReference type="STRING" id="3641.A0A061H0A3"/>
<dbReference type="GO" id="GO:0003700">
    <property type="term" value="F:DNA-binding transcription factor activity"/>
    <property type="evidence" value="ECO:0000318"/>
    <property type="project" value="GO_Central"/>
</dbReference>
<dbReference type="InParanoid" id="A0A061H0A3"/>
<gene>
    <name evidence="8" type="ORF">TCM_042116</name>
</gene>
<proteinExistence type="predicted"/>
<dbReference type="EMBL" id="CM001887">
    <property type="protein sequence ID" value="EOY34434.1"/>
    <property type="molecule type" value="Genomic_DNA"/>
</dbReference>
<evidence type="ECO:0000256" key="6">
    <source>
        <dbReference type="SAM" id="MobiDB-lite"/>
    </source>
</evidence>
<dbReference type="Gramene" id="EOY34434">
    <property type="protein sequence ID" value="EOY34434"/>
    <property type="gene ID" value="TCM_042116"/>
</dbReference>
<dbReference type="HOGENOM" id="CLU_840476_0_0_1"/>
<dbReference type="AlphaFoldDB" id="A0A061H0A3"/>
<dbReference type="Proteomes" id="UP000026915">
    <property type="component" value="Chromosome 9"/>
</dbReference>
<evidence type="ECO:0000256" key="2">
    <source>
        <dbReference type="ARBA" id="ARBA00023015"/>
    </source>
</evidence>
<feature type="compositionally biased region" description="Low complexity" evidence="6">
    <location>
        <begin position="154"/>
        <end position="166"/>
    </location>
</feature>
<protein>
    <submittedName>
        <fullName evidence="8">Transcription factor-like protein</fullName>
    </submittedName>
</protein>
<comment type="subcellular location">
    <subcellularLocation>
        <location evidence="1">Nucleus</location>
    </subcellularLocation>
</comment>
<keyword evidence="5" id="KW-0539">Nucleus</keyword>
<reference evidence="8 9" key="1">
    <citation type="journal article" date="2013" name="Genome Biol.">
        <title>The genome sequence of the most widely cultivated cacao type and its use to identify candidate genes regulating pod color.</title>
        <authorList>
            <person name="Motamayor J.C."/>
            <person name="Mockaitis K."/>
            <person name="Schmutz J."/>
            <person name="Haiminen N."/>
            <person name="Iii D.L."/>
            <person name="Cornejo O."/>
            <person name="Findley S.D."/>
            <person name="Zheng P."/>
            <person name="Utro F."/>
            <person name="Royaert S."/>
            <person name="Saski C."/>
            <person name="Jenkins J."/>
            <person name="Podicheti R."/>
            <person name="Zhao M."/>
            <person name="Scheffler B.E."/>
            <person name="Stack J.C."/>
            <person name="Feltus F.A."/>
            <person name="Mustiga G.M."/>
            <person name="Amores F."/>
            <person name="Phillips W."/>
            <person name="Marelli J.P."/>
            <person name="May G.D."/>
            <person name="Shapiro H."/>
            <person name="Ma J."/>
            <person name="Bustamante C.D."/>
            <person name="Schnell R.J."/>
            <person name="Main D."/>
            <person name="Gilbert D."/>
            <person name="Parida L."/>
            <person name="Kuhn D.N."/>
        </authorList>
    </citation>
    <scope>NUCLEOTIDE SEQUENCE [LARGE SCALE GENOMIC DNA]</scope>
    <source>
        <strain evidence="9">cv. Matina 1-6</strain>
    </source>
</reference>
<dbReference type="InterPro" id="IPR005333">
    <property type="entry name" value="Transcription_factor_TCP"/>
</dbReference>